<feature type="transmembrane region" description="Helical" evidence="5">
    <location>
        <begin position="168"/>
        <end position="189"/>
    </location>
</feature>
<dbReference type="PIRSF" id="PIRSF006648">
    <property type="entry name" value="DrrB"/>
    <property type="match status" value="1"/>
</dbReference>
<evidence type="ECO:0000313" key="8">
    <source>
        <dbReference type="Proteomes" id="UP001597296"/>
    </source>
</evidence>
<evidence type="ECO:0000256" key="2">
    <source>
        <dbReference type="ARBA" id="ARBA00022692"/>
    </source>
</evidence>
<dbReference type="Proteomes" id="UP001597296">
    <property type="component" value="Unassembled WGS sequence"/>
</dbReference>
<feature type="transmembrane region" description="Helical" evidence="5">
    <location>
        <begin position="231"/>
        <end position="251"/>
    </location>
</feature>
<evidence type="ECO:0000256" key="1">
    <source>
        <dbReference type="ARBA" id="ARBA00004141"/>
    </source>
</evidence>
<keyword evidence="5" id="KW-1003">Cell membrane</keyword>
<evidence type="ECO:0000259" key="6">
    <source>
        <dbReference type="PROSITE" id="PS51012"/>
    </source>
</evidence>
<feature type="transmembrane region" description="Helical" evidence="5">
    <location>
        <begin position="61"/>
        <end position="83"/>
    </location>
</feature>
<name>A0ABW5C4W5_9PROT</name>
<evidence type="ECO:0000256" key="5">
    <source>
        <dbReference type="RuleBase" id="RU361157"/>
    </source>
</evidence>
<dbReference type="RefSeq" id="WP_377313486.1">
    <property type="nucleotide sequence ID" value="NZ_JBHUIY010000001.1"/>
</dbReference>
<feature type="domain" description="ABC transmembrane type-2" evidence="6">
    <location>
        <begin position="24"/>
        <end position="256"/>
    </location>
</feature>
<proteinExistence type="inferred from homology"/>
<dbReference type="PANTHER" id="PTHR43229:SF2">
    <property type="entry name" value="NODULATION PROTEIN J"/>
    <property type="match status" value="1"/>
</dbReference>
<dbReference type="InterPro" id="IPR013525">
    <property type="entry name" value="ABC2_TM"/>
</dbReference>
<evidence type="ECO:0000313" key="7">
    <source>
        <dbReference type="EMBL" id="MFD2232295.1"/>
    </source>
</evidence>
<comment type="caution">
    <text evidence="7">The sequence shown here is derived from an EMBL/GenBank/DDBJ whole genome shotgun (WGS) entry which is preliminary data.</text>
</comment>
<comment type="subcellular location">
    <subcellularLocation>
        <location evidence="5">Cell inner membrane</location>
        <topology evidence="5">Multi-pass membrane protein</topology>
    </subcellularLocation>
    <subcellularLocation>
        <location evidence="1">Membrane</location>
        <topology evidence="1">Multi-pass membrane protein</topology>
    </subcellularLocation>
</comment>
<dbReference type="PRINTS" id="PR00164">
    <property type="entry name" value="ABC2TRNSPORT"/>
</dbReference>
<feature type="transmembrane region" description="Helical" evidence="5">
    <location>
        <begin position="26"/>
        <end position="49"/>
    </location>
</feature>
<protein>
    <recommendedName>
        <fullName evidence="5">Transport permease protein</fullName>
    </recommendedName>
</protein>
<dbReference type="EMBL" id="JBHUIY010000001">
    <property type="protein sequence ID" value="MFD2232295.1"/>
    <property type="molecule type" value="Genomic_DNA"/>
</dbReference>
<dbReference type="InterPro" id="IPR047817">
    <property type="entry name" value="ABC2_TM_bact-type"/>
</dbReference>
<dbReference type="InterPro" id="IPR051784">
    <property type="entry name" value="Nod_factor_ABC_transporter"/>
</dbReference>
<evidence type="ECO:0000256" key="4">
    <source>
        <dbReference type="ARBA" id="ARBA00023136"/>
    </source>
</evidence>
<accession>A0ABW5C4W5</accession>
<keyword evidence="8" id="KW-1185">Reference proteome</keyword>
<organism evidence="7 8">
    <name type="scientific">Phaeospirillum tilakii</name>
    <dbReference type="NCBI Taxonomy" id="741673"/>
    <lineage>
        <taxon>Bacteria</taxon>
        <taxon>Pseudomonadati</taxon>
        <taxon>Pseudomonadota</taxon>
        <taxon>Alphaproteobacteria</taxon>
        <taxon>Rhodospirillales</taxon>
        <taxon>Rhodospirillaceae</taxon>
        <taxon>Phaeospirillum</taxon>
    </lineage>
</organism>
<dbReference type="InterPro" id="IPR000412">
    <property type="entry name" value="ABC_2_transport"/>
</dbReference>
<comment type="similarity">
    <text evidence="5">Belongs to the ABC-2 integral membrane protein family.</text>
</comment>
<feature type="transmembrane region" description="Helical" evidence="5">
    <location>
        <begin position="113"/>
        <end position="134"/>
    </location>
</feature>
<keyword evidence="3 5" id="KW-1133">Transmembrane helix</keyword>
<sequence>MSTLARVSLSLARREMVRFFRQPQRVIGTVAQPLLFWLFLGFGFGGSFHPPGMETVSYLEYFYPGVMLMLMLFSAVFSTITVIEDRDAGFLQGVLVAPVSRLAIVLGKVAGATAIALLQTLIFLIAAPVLGLVVNPASLGLVLGGLVLAGIGFSTLGFLLAWGMRSTAAFHAVMMVFLMPLWMLSGALFPLDTVPVVMKAVMLANPVSHALVIIRAPFYTEASQLLRDGHYLLSLAVSVAWAAGGLALALVRVNRTETGLAPERVVPERG</sequence>
<dbReference type="PANTHER" id="PTHR43229">
    <property type="entry name" value="NODULATION PROTEIN J"/>
    <property type="match status" value="1"/>
</dbReference>
<keyword evidence="2 5" id="KW-0812">Transmembrane</keyword>
<keyword evidence="5" id="KW-0813">Transport</keyword>
<dbReference type="PROSITE" id="PS51012">
    <property type="entry name" value="ABC_TM2"/>
    <property type="match status" value="1"/>
</dbReference>
<keyword evidence="4 5" id="KW-0472">Membrane</keyword>
<gene>
    <name evidence="7" type="ORF">ACFSNB_00605</name>
</gene>
<evidence type="ECO:0000256" key="3">
    <source>
        <dbReference type="ARBA" id="ARBA00022989"/>
    </source>
</evidence>
<feature type="transmembrane region" description="Helical" evidence="5">
    <location>
        <begin position="141"/>
        <end position="162"/>
    </location>
</feature>
<dbReference type="Pfam" id="PF01061">
    <property type="entry name" value="ABC2_membrane"/>
    <property type="match status" value="1"/>
</dbReference>
<reference evidence="8" key="1">
    <citation type="journal article" date="2019" name="Int. J. Syst. Evol. Microbiol.">
        <title>The Global Catalogue of Microorganisms (GCM) 10K type strain sequencing project: providing services to taxonomists for standard genome sequencing and annotation.</title>
        <authorList>
            <consortium name="The Broad Institute Genomics Platform"/>
            <consortium name="The Broad Institute Genome Sequencing Center for Infectious Disease"/>
            <person name="Wu L."/>
            <person name="Ma J."/>
        </authorList>
    </citation>
    <scope>NUCLEOTIDE SEQUENCE [LARGE SCALE GENOMIC DNA]</scope>
    <source>
        <strain evidence="8">KCTC 15012</strain>
    </source>
</reference>